<dbReference type="InterPro" id="IPR015947">
    <property type="entry name" value="PUA-like_sf"/>
</dbReference>
<gene>
    <name evidence="1" type="ORF">KDU71_02480</name>
</gene>
<proteinExistence type="predicted"/>
<dbReference type="Proteomes" id="UP000679220">
    <property type="component" value="Unassembled WGS sequence"/>
</dbReference>
<protein>
    <recommendedName>
        <fullName evidence="3">ASCH domain-containing protein</fullName>
    </recommendedName>
</protein>
<reference evidence="1" key="1">
    <citation type="journal article" date="2018" name="Int. J. Syst. Evol. Microbiol.">
        <title>Carboxylicivirga sediminis sp. nov., isolated from coastal sediment.</title>
        <authorList>
            <person name="Wang F.Q."/>
            <person name="Ren L.H."/>
            <person name="Zou R.J."/>
            <person name="Sun Y.Z."/>
            <person name="Liu X.J."/>
            <person name="Jiang F."/>
            <person name="Liu L.J."/>
        </authorList>
    </citation>
    <scope>NUCLEOTIDE SEQUENCE</scope>
    <source>
        <strain evidence="1">JR1</strain>
    </source>
</reference>
<evidence type="ECO:0000313" key="2">
    <source>
        <dbReference type="Proteomes" id="UP000679220"/>
    </source>
</evidence>
<dbReference type="EMBL" id="JAGTAR010000002">
    <property type="protein sequence ID" value="MBR8534411.1"/>
    <property type="molecule type" value="Genomic_DNA"/>
</dbReference>
<dbReference type="AlphaFoldDB" id="A0A941EZJ2"/>
<evidence type="ECO:0000313" key="1">
    <source>
        <dbReference type="EMBL" id="MBR8534411.1"/>
    </source>
</evidence>
<dbReference type="RefSeq" id="WP_212188315.1">
    <property type="nucleotide sequence ID" value="NZ_JAGTAR010000002.1"/>
</dbReference>
<name>A0A941EZJ2_9BACT</name>
<sequence length="113" mass="13142">MKIDRALIIKKIHLDKIFDNGKVWEMRTTKTNITGRIGLIESGSGLIVGEAILKGCVEYEIPKTDFFRRFHQVDDLSLLDKWKYAWILEGAKRYDKPIPYNHPKGAVIWVKLE</sequence>
<organism evidence="1 2">
    <name type="scientific">Carboxylicivirga sediminis</name>
    <dbReference type="NCBI Taxonomy" id="2006564"/>
    <lineage>
        <taxon>Bacteria</taxon>
        <taxon>Pseudomonadati</taxon>
        <taxon>Bacteroidota</taxon>
        <taxon>Bacteroidia</taxon>
        <taxon>Marinilabiliales</taxon>
        <taxon>Marinilabiliaceae</taxon>
        <taxon>Carboxylicivirga</taxon>
    </lineage>
</organism>
<reference evidence="1" key="2">
    <citation type="submission" date="2021-04" db="EMBL/GenBank/DDBJ databases">
        <authorList>
            <person name="Zhang T."/>
            <person name="Zhang Y."/>
            <person name="Lu D."/>
            <person name="Zuo D."/>
            <person name="Du Z."/>
        </authorList>
    </citation>
    <scope>NUCLEOTIDE SEQUENCE</scope>
    <source>
        <strain evidence="1">JR1</strain>
    </source>
</reference>
<evidence type="ECO:0008006" key="3">
    <source>
        <dbReference type="Google" id="ProtNLM"/>
    </source>
</evidence>
<dbReference type="SUPFAM" id="SSF88697">
    <property type="entry name" value="PUA domain-like"/>
    <property type="match status" value="1"/>
</dbReference>
<accession>A0A941EZJ2</accession>
<keyword evidence="2" id="KW-1185">Reference proteome</keyword>
<comment type="caution">
    <text evidence="1">The sequence shown here is derived from an EMBL/GenBank/DDBJ whole genome shotgun (WGS) entry which is preliminary data.</text>
</comment>
<dbReference type="Gene3D" id="2.30.130.30">
    <property type="entry name" value="Hypothetical protein"/>
    <property type="match status" value="1"/>
</dbReference>